<evidence type="ECO:0000313" key="2">
    <source>
        <dbReference type="Proteomes" id="UP000555411"/>
    </source>
</evidence>
<evidence type="ECO:0000313" key="1">
    <source>
        <dbReference type="EMBL" id="MBC2834097.1"/>
    </source>
</evidence>
<reference evidence="1 2" key="1">
    <citation type="journal article" date="2017" name="Int. J. Syst. Evol. Microbiol.">
        <title>Gemmobacter straminiformis sp. nov., isolated from an artificial fountain.</title>
        <authorList>
            <person name="Kang J.Y."/>
            <person name="Kim M.J."/>
            <person name="Chun J."/>
            <person name="Son K.P."/>
            <person name="Jahng K.Y."/>
        </authorList>
    </citation>
    <scope>NUCLEOTIDE SEQUENCE [LARGE SCALE GENOMIC DNA]</scope>
    <source>
        <strain evidence="1 2">CAM-8</strain>
    </source>
</reference>
<proteinExistence type="predicted"/>
<protein>
    <recommendedName>
        <fullName evidence="3">SGNH/GDSL hydrolase family protein</fullName>
    </recommendedName>
</protein>
<dbReference type="EMBL" id="JACLQD010000001">
    <property type="protein sequence ID" value="MBC2834097.1"/>
    <property type="molecule type" value="Genomic_DNA"/>
</dbReference>
<sequence length="262" mass="27948">MRILAFGNSHVGAWREAWEGLYAEFPDIEMDFFSLPEKIHARYRLRATGLFAPRRNVTPAERERVAGINGRVECDLSAYDHAVWIGVAWHPERAAELAALGDPYPVGDAGAGRPAYGAGFVTAALAQAAEGVAEAWVAVPALRYRPIVFGRPVYAETCLASGHRLYAPWRGAQAHTAALQVFLDSYRAELVRAAAARGFGFLAPPADLSAPTGLTRPACLAAGGGAVDPAAPDARGDHSHMNALYGRRCIAHLLAEGLGLPL</sequence>
<evidence type="ECO:0008006" key="3">
    <source>
        <dbReference type="Google" id="ProtNLM"/>
    </source>
</evidence>
<gene>
    <name evidence="1" type="ORF">H7F16_01170</name>
</gene>
<name>A0A842I3T8_9RHOB</name>
<comment type="caution">
    <text evidence="1">The sequence shown here is derived from an EMBL/GenBank/DDBJ whole genome shotgun (WGS) entry which is preliminary data.</text>
</comment>
<keyword evidence="2" id="KW-1185">Reference proteome</keyword>
<accession>A0A842I3T8</accession>
<organism evidence="1 2">
    <name type="scientific">Paragemmobacter straminiformis</name>
    <dbReference type="NCBI Taxonomy" id="2045119"/>
    <lineage>
        <taxon>Bacteria</taxon>
        <taxon>Pseudomonadati</taxon>
        <taxon>Pseudomonadota</taxon>
        <taxon>Alphaproteobacteria</taxon>
        <taxon>Rhodobacterales</taxon>
        <taxon>Paracoccaceae</taxon>
        <taxon>Paragemmobacter</taxon>
    </lineage>
</organism>
<dbReference type="AlphaFoldDB" id="A0A842I3T8"/>
<dbReference type="Proteomes" id="UP000555411">
    <property type="component" value="Unassembled WGS sequence"/>
</dbReference>